<dbReference type="InterPro" id="IPR011852">
    <property type="entry name" value="TRAP_TAXI"/>
</dbReference>
<keyword evidence="3" id="KW-1185">Reference proteome</keyword>
<proteinExistence type="predicted"/>
<dbReference type="SUPFAM" id="SSF53850">
    <property type="entry name" value="Periplasmic binding protein-like II"/>
    <property type="match status" value="1"/>
</dbReference>
<keyword evidence="1" id="KW-0732">Signal</keyword>
<evidence type="ECO:0000256" key="1">
    <source>
        <dbReference type="SAM" id="SignalP"/>
    </source>
</evidence>
<evidence type="ECO:0000313" key="3">
    <source>
        <dbReference type="Proteomes" id="UP000198749"/>
    </source>
</evidence>
<feature type="signal peptide" evidence="1">
    <location>
        <begin position="1"/>
        <end position="26"/>
    </location>
</feature>
<dbReference type="Pfam" id="PF16868">
    <property type="entry name" value="NMT1_3"/>
    <property type="match status" value="1"/>
</dbReference>
<dbReference type="OrthoDB" id="9776669at2"/>
<reference evidence="3" key="1">
    <citation type="submission" date="2016-10" db="EMBL/GenBank/DDBJ databases">
        <authorList>
            <person name="Varghese N."/>
            <person name="Submissions S."/>
        </authorList>
    </citation>
    <scope>NUCLEOTIDE SEQUENCE [LARGE SCALE GENOMIC DNA]</scope>
    <source>
        <strain evidence="3">DSM 18887</strain>
    </source>
</reference>
<name>A0A1H9EWU9_9GAMM</name>
<organism evidence="2 3">
    <name type="scientific">Amphritea atlantica</name>
    <dbReference type="NCBI Taxonomy" id="355243"/>
    <lineage>
        <taxon>Bacteria</taxon>
        <taxon>Pseudomonadati</taxon>
        <taxon>Pseudomonadota</taxon>
        <taxon>Gammaproteobacteria</taxon>
        <taxon>Oceanospirillales</taxon>
        <taxon>Oceanospirillaceae</taxon>
        <taxon>Amphritea</taxon>
    </lineage>
</organism>
<evidence type="ECO:0000313" key="2">
    <source>
        <dbReference type="EMBL" id="SEQ30067.1"/>
    </source>
</evidence>
<dbReference type="PANTHER" id="PTHR42941">
    <property type="entry name" value="SLL1037 PROTEIN"/>
    <property type="match status" value="1"/>
</dbReference>
<dbReference type="NCBIfam" id="TIGR02122">
    <property type="entry name" value="TRAP_TAXI"/>
    <property type="match status" value="1"/>
</dbReference>
<gene>
    <name evidence="2" type="ORF">SAMN03080615_01113</name>
</gene>
<evidence type="ECO:0008006" key="4">
    <source>
        <dbReference type="Google" id="ProtNLM"/>
    </source>
</evidence>
<protein>
    <recommendedName>
        <fullName evidence="4">TRAP transporter solute receptor, TAXI family</fullName>
    </recommendedName>
</protein>
<dbReference type="Proteomes" id="UP000198749">
    <property type="component" value="Unassembled WGS sequence"/>
</dbReference>
<dbReference type="Gene3D" id="3.40.190.10">
    <property type="entry name" value="Periplasmic binding protein-like II"/>
    <property type="match status" value="2"/>
</dbReference>
<feature type="chain" id="PRO_5011554320" description="TRAP transporter solute receptor, TAXI family" evidence="1">
    <location>
        <begin position="27"/>
        <end position="330"/>
    </location>
</feature>
<sequence>MKIINTFIRTSTVLLLSTVISMNASADSVRIGAMKVGSGWYVGAAAIKKMMEKTDSGIDIDILARGGGVANPMVVEQGKAQIAISNVATSQWAMNGELLYNGKKATHIRSLVGGLNPVYIGAIVRNQFMEDNHFSTLKDILESGKPVNILMKPPGSNIPPAVDIILKAHGTSREKIEQNGGRIIQVAPAQMASMIRDRRADIYFDTILRGHPTIQEITLTGGVRFIDISEEGLAALAKVGIQKGSIPKWFDIQTEPVVGGNYGTHLIANSDLPDETAYQITKLVIENMDTLAEDFPAWKFFKPEDAAKPENNGIPLHPGAIRYYKEIGLL</sequence>
<dbReference type="STRING" id="355243.SAMN03080615_01113"/>
<dbReference type="EMBL" id="FOGB01000002">
    <property type="protein sequence ID" value="SEQ30067.1"/>
    <property type="molecule type" value="Genomic_DNA"/>
</dbReference>
<dbReference type="PANTHER" id="PTHR42941:SF1">
    <property type="entry name" value="SLL1037 PROTEIN"/>
    <property type="match status" value="1"/>
</dbReference>
<dbReference type="AlphaFoldDB" id="A0A1H9EWU9"/>
<dbReference type="RefSeq" id="WP_091355058.1">
    <property type="nucleotide sequence ID" value="NZ_AP025284.1"/>
</dbReference>
<accession>A0A1H9EWU9</accession>